<feature type="transmembrane region" description="Helical" evidence="4">
    <location>
        <begin position="125"/>
        <end position="149"/>
    </location>
</feature>
<dbReference type="InterPro" id="IPR027417">
    <property type="entry name" value="P-loop_NTPase"/>
</dbReference>
<proteinExistence type="predicted"/>
<evidence type="ECO:0000256" key="2">
    <source>
        <dbReference type="ARBA" id="ARBA00022741"/>
    </source>
</evidence>
<evidence type="ECO:0000256" key="4">
    <source>
        <dbReference type="SAM" id="Phobius"/>
    </source>
</evidence>
<feature type="transmembrane region" description="Helical" evidence="4">
    <location>
        <begin position="161"/>
        <end position="184"/>
    </location>
</feature>
<evidence type="ECO:0000256" key="1">
    <source>
        <dbReference type="ARBA" id="ARBA00022448"/>
    </source>
</evidence>
<dbReference type="RefSeq" id="WP_131599566.1">
    <property type="nucleotide sequence ID" value="NZ_PSZO01000033.1"/>
</dbReference>
<dbReference type="Pfam" id="PF00005">
    <property type="entry name" value="ABC_tran"/>
    <property type="match status" value="1"/>
</dbReference>
<comment type="caution">
    <text evidence="6">The sequence shown here is derived from an EMBL/GenBank/DDBJ whole genome shotgun (WGS) entry which is preliminary data.</text>
</comment>
<feature type="transmembrane region" description="Helical" evidence="4">
    <location>
        <begin position="23"/>
        <end position="40"/>
    </location>
</feature>
<dbReference type="PROSITE" id="PS00211">
    <property type="entry name" value="ABC_TRANSPORTER_1"/>
    <property type="match status" value="1"/>
</dbReference>
<keyword evidence="2" id="KW-0547">Nucleotide-binding</keyword>
<dbReference type="InterPro" id="IPR051782">
    <property type="entry name" value="ABC_Transporter_VariousFunc"/>
</dbReference>
<dbReference type="GO" id="GO:0005524">
    <property type="term" value="F:ATP binding"/>
    <property type="evidence" value="ECO:0007669"/>
    <property type="project" value="UniProtKB-KW"/>
</dbReference>
<evidence type="ECO:0000313" key="6">
    <source>
        <dbReference type="EMBL" id="TCG10560.1"/>
    </source>
</evidence>
<feature type="transmembrane region" description="Helical" evidence="4">
    <location>
        <begin position="46"/>
        <end position="72"/>
    </location>
</feature>
<name>A0A4R0XQE4_9MOLU</name>
<dbReference type="EMBL" id="PSZO01000033">
    <property type="protein sequence ID" value="TCG10560.1"/>
    <property type="molecule type" value="Genomic_DNA"/>
</dbReference>
<feature type="transmembrane region" description="Helical" evidence="4">
    <location>
        <begin position="93"/>
        <end position="119"/>
    </location>
</feature>
<dbReference type="GO" id="GO:0016887">
    <property type="term" value="F:ATP hydrolysis activity"/>
    <property type="evidence" value="ECO:0007669"/>
    <property type="project" value="InterPro"/>
</dbReference>
<sequence length="455" mass="52657">MSFKKTMVLWYFLSLESLKNKKNIFFCFIVPTASLIFLGLTQDQRIFSYAFPAILSLIGISIGTMNSVDILMNFKKGKLESVFLSYKVSRKSSFIAFLLSSIFIFILFSIILILISLIFFIGQYWYYLLIILLPVIIMIFTFVISIVVLNSIRLSSKTKNIVLNIIFLIFLVFSGSTIPSYILIDKLGTFYRYLGFFFPPVGFANLCSLIISNIKNIDVWIYITTILFETILLIIIAFVFYNKNNRIKINENNFYFKNDSFIWDINKIKINNKVIIGKNNLEINIGDKVRLIGENGAGKTIFMDSFLEKISKKNNVSYISQEFYSILTLNIGQIIKMFLILNKINNKDDEKINKKTVKNILDKFSIYSVIKKKYSDLSSGEQQKIKMIIAFIQKSNIWFLDEPMTSLDEENKNILLEKLNGASKEVIILLITHAKQEFPKFKKLVLIKGEICQQQ</sequence>
<dbReference type="InterPro" id="IPR003439">
    <property type="entry name" value="ABC_transporter-like_ATP-bd"/>
</dbReference>
<dbReference type="InterPro" id="IPR003593">
    <property type="entry name" value="AAA+_ATPase"/>
</dbReference>
<dbReference type="InterPro" id="IPR017871">
    <property type="entry name" value="ABC_transporter-like_CS"/>
</dbReference>
<evidence type="ECO:0000313" key="7">
    <source>
        <dbReference type="Proteomes" id="UP000294192"/>
    </source>
</evidence>
<feature type="transmembrane region" description="Helical" evidence="4">
    <location>
        <begin position="190"/>
        <end position="212"/>
    </location>
</feature>
<dbReference type="Gene3D" id="3.40.50.300">
    <property type="entry name" value="P-loop containing nucleotide triphosphate hydrolases"/>
    <property type="match status" value="1"/>
</dbReference>
<evidence type="ECO:0000256" key="3">
    <source>
        <dbReference type="ARBA" id="ARBA00022840"/>
    </source>
</evidence>
<dbReference type="SUPFAM" id="SSF52540">
    <property type="entry name" value="P-loop containing nucleoside triphosphate hydrolases"/>
    <property type="match status" value="1"/>
</dbReference>
<dbReference type="PANTHER" id="PTHR42939">
    <property type="entry name" value="ABC TRANSPORTER ATP-BINDING PROTEIN ALBC-RELATED"/>
    <property type="match status" value="1"/>
</dbReference>
<accession>A0A4R0XQE4</accession>
<dbReference type="PANTHER" id="PTHR42939:SF1">
    <property type="entry name" value="ABC TRANSPORTER ATP-BINDING PROTEIN ALBC-RELATED"/>
    <property type="match status" value="1"/>
</dbReference>
<keyword evidence="4" id="KW-1133">Transmembrane helix</keyword>
<feature type="transmembrane region" description="Helical" evidence="4">
    <location>
        <begin position="219"/>
        <end position="241"/>
    </location>
</feature>
<keyword evidence="4" id="KW-0472">Membrane</keyword>
<gene>
    <name evidence="6" type="ORF">C4B24_04470</name>
</gene>
<keyword evidence="3" id="KW-0067">ATP-binding</keyword>
<evidence type="ECO:0000259" key="5">
    <source>
        <dbReference type="SMART" id="SM00382"/>
    </source>
</evidence>
<feature type="domain" description="AAA+ ATPase" evidence="5">
    <location>
        <begin position="285"/>
        <end position="450"/>
    </location>
</feature>
<dbReference type="Proteomes" id="UP000294192">
    <property type="component" value="Unassembled WGS sequence"/>
</dbReference>
<keyword evidence="7" id="KW-1185">Reference proteome</keyword>
<dbReference type="SMART" id="SM00382">
    <property type="entry name" value="AAA"/>
    <property type="match status" value="1"/>
</dbReference>
<dbReference type="OrthoDB" id="9778547at2"/>
<reference evidence="6 7" key="1">
    <citation type="submission" date="2018-02" db="EMBL/GenBank/DDBJ databases">
        <title>Mycoplasma marinum and Mycoplasma todarodis sp. nov., moderately halophilic and psychrotolerant mycoplasmas isolated from cephalopods.</title>
        <authorList>
            <person name="Viver T."/>
        </authorList>
    </citation>
    <scope>NUCLEOTIDE SEQUENCE [LARGE SCALE GENOMIC DNA]</scope>
    <source>
        <strain evidence="6 7">PE</strain>
    </source>
</reference>
<dbReference type="AlphaFoldDB" id="A0A4R0XQE4"/>
<organism evidence="6 7">
    <name type="scientific">Mycoplasma marinum</name>
    <dbReference type="NCBI Taxonomy" id="1937190"/>
    <lineage>
        <taxon>Bacteria</taxon>
        <taxon>Bacillati</taxon>
        <taxon>Mycoplasmatota</taxon>
        <taxon>Mollicutes</taxon>
        <taxon>Mycoplasmataceae</taxon>
        <taxon>Mycoplasma</taxon>
    </lineage>
</organism>
<keyword evidence="1" id="KW-0813">Transport</keyword>
<protein>
    <recommendedName>
        <fullName evidence="5">AAA+ ATPase domain-containing protein</fullName>
    </recommendedName>
</protein>
<keyword evidence="4" id="KW-0812">Transmembrane</keyword>